<keyword evidence="2" id="KW-0472">Membrane</keyword>
<feature type="domain" description="Tyrosine-protein kinase G-rich" evidence="3">
    <location>
        <begin position="332"/>
        <end position="407"/>
    </location>
</feature>
<proteinExistence type="predicted"/>
<evidence type="ECO:0000313" key="5">
    <source>
        <dbReference type="Proteomes" id="UP000636888"/>
    </source>
</evidence>
<comment type="caution">
    <text evidence="4">The sequence shown here is derived from an EMBL/GenBank/DDBJ whole genome shotgun (WGS) entry which is preliminary data.</text>
</comment>
<evidence type="ECO:0000256" key="2">
    <source>
        <dbReference type="SAM" id="Phobius"/>
    </source>
</evidence>
<name>A0A8J7M1U6_9BACT</name>
<dbReference type="Proteomes" id="UP000636888">
    <property type="component" value="Unassembled WGS sequence"/>
</dbReference>
<keyword evidence="5" id="KW-1185">Reference proteome</keyword>
<keyword evidence="2" id="KW-0812">Transmembrane</keyword>
<dbReference type="PANTHER" id="PTHR32309:SF13">
    <property type="entry name" value="FERRIC ENTEROBACTIN TRANSPORT PROTEIN FEPE"/>
    <property type="match status" value="1"/>
</dbReference>
<feature type="transmembrane region" description="Helical" evidence="2">
    <location>
        <begin position="389"/>
        <end position="408"/>
    </location>
</feature>
<dbReference type="EMBL" id="JAEMHM010000020">
    <property type="protein sequence ID" value="MBJ6727082.1"/>
    <property type="molecule type" value="Genomic_DNA"/>
</dbReference>
<protein>
    <submittedName>
        <fullName evidence="4">Chain-length determining protein</fullName>
    </submittedName>
</protein>
<feature type="transmembrane region" description="Helical" evidence="2">
    <location>
        <begin position="449"/>
        <end position="470"/>
    </location>
</feature>
<dbReference type="InterPro" id="IPR014345">
    <property type="entry name" value="XrtA_polysacc_chain"/>
</dbReference>
<keyword evidence="2" id="KW-1133">Transmembrane helix</keyword>
<reference evidence="4" key="1">
    <citation type="submission" date="2020-12" db="EMBL/GenBank/DDBJ databases">
        <title>Geomonas sp. Red875, isolated from river sediment.</title>
        <authorList>
            <person name="Xu Z."/>
            <person name="Zhang Z."/>
            <person name="Masuda Y."/>
            <person name="Itoh H."/>
            <person name="Senoo K."/>
        </authorList>
    </citation>
    <scope>NUCLEOTIDE SEQUENCE</scope>
    <source>
        <strain evidence="4">Red875</strain>
    </source>
</reference>
<organism evidence="4 5">
    <name type="scientific">Geomesophilobacter sediminis</name>
    <dbReference type="NCBI Taxonomy" id="2798584"/>
    <lineage>
        <taxon>Bacteria</taxon>
        <taxon>Pseudomonadati</taxon>
        <taxon>Thermodesulfobacteriota</taxon>
        <taxon>Desulfuromonadia</taxon>
        <taxon>Geobacterales</taxon>
        <taxon>Geobacteraceae</taxon>
        <taxon>Geomesophilobacter</taxon>
    </lineage>
</organism>
<feature type="transmembrane region" description="Helical" evidence="2">
    <location>
        <begin position="22"/>
        <end position="42"/>
    </location>
</feature>
<dbReference type="GO" id="GO:0004713">
    <property type="term" value="F:protein tyrosine kinase activity"/>
    <property type="evidence" value="ECO:0007669"/>
    <property type="project" value="TreeGrafter"/>
</dbReference>
<evidence type="ECO:0000256" key="1">
    <source>
        <dbReference type="SAM" id="Coils"/>
    </source>
</evidence>
<dbReference type="RefSeq" id="WP_199385998.1">
    <property type="nucleotide sequence ID" value="NZ_JAEMHM010000020.1"/>
</dbReference>
<dbReference type="InterPro" id="IPR032807">
    <property type="entry name" value="GNVR"/>
</dbReference>
<keyword evidence="1" id="KW-0175">Coiled coil</keyword>
<evidence type="ECO:0000313" key="4">
    <source>
        <dbReference type="EMBL" id="MBJ6727082.1"/>
    </source>
</evidence>
<gene>
    <name evidence="4" type="ORF">JFN93_20415</name>
</gene>
<dbReference type="NCBIfam" id="TIGR03007">
    <property type="entry name" value="pepcterm_ChnLen"/>
    <property type="match status" value="1"/>
</dbReference>
<dbReference type="InterPro" id="IPR050445">
    <property type="entry name" value="Bact_polysacc_biosynth/exp"/>
</dbReference>
<feature type="coiled-coil region" evidence="1">
    <location>
        <begin position="171"/>
        <end position="227"/>
    </location>
</feature>
<dbReference type="PANTHER" id="PTHR32309">
    <property type="entry name" value="TYROSINE-PROTEIN KINASE"/>
    <property type="match status" value="1"/>
</dbReference>
<evidence type="ECO:0000259" key="3">
    <source>
        <dbReference type="Pfam" id="PF13807"/>
    </source>
</evidence>
<dbReference type="GO" id="GO:0005886">
    <property type="term" value="C:plasma membrane"/>
    <property type="evidence" value="ECO:0007669"/>
    <property type="project" value="TreeGrafter"/>
</dbReference>
<dbReference type="AlphaFoldDB" id="A0A8J7M1U6"/>
<dbReference type="Pfam" id="PF13807">
    <property type="entry name" value="GNVR"/>
    <property type="match status" value="1"/>
</dbReference>
<accession>A0A8J7M1U6</accession>
<sequence length="478" mass="54337">MAFQSDVPDYWKYLQLIVRRRYLFVTTFLLVMTAATLANLFLPKQYQASSTLFIEKGVLNDIVKGLAIPANVDGNVKVLSYTMKSRRLIVKVIDDLGLKTSRPEVLAKDFQDRTSIAVKDADGLFTISFRHSDPNLAQNYVNTLIKRYVREYLSLQREDTKGATTFLADQIGIYKTKLDAAEAQLNRFRQENGSSLAETPAQLQLEIDRLQQSVEEISLKRNQLEAMRLLVRKTEDPLQAKLYELQRKLVEMTSRFTDSYPEVVALREEMATVKQQLQRGPRMVAQADSSEEARLLAEIRGLDEMERSYRQSILTKKTLQKGLPEILTALDELERSRNAQKNLYEQFVTRYEQSEVSRQSEVQAKAVTFRIVDPAVVPSKPFSPKPDKILLLGFVGGVLAGLALILFLDYFDTSVRSPEAFRALGIPVLAIVQKVSDPSQEQASRKRDVFFFTASSGYLLMLLATFYPGLTALFRIMQ</sequence>